<evidence type="ECO:0000313" key="3">
    <source>
        <dbReference type="Proteomes" id="UP000041254"/>
    </source>
</evidence>
<name>A0A0G4EXE1_VITBC</name>
<dbReference type="EMBL" id="CDMY01000338">
    <property type="protein sequence ID" value="CEM03351.1"/>
    <property type="molecule type" value="Genomic_DNA"/>
</dbReference>
<evidence type="ECO:0000256" key="1">
    <source>
        <dbReference type="SAM" id="SignalP"/>
    </source>
</evidence>
<evidence type="ECO:0008006" key="4">
    <source>
        <dbReference type="Google" id="ProtNLM"/>
    </source>
</evidence>
<gene>
    <name evidence="2" type="ORF">Vbra_2469</name>
</gene>
<dbReference type="VEuPathDB" id="CryptoDB:Vbra_2469"/>
<accession>A0A0G4EXE1</accession>
<organism evidence="2 3">
    <name type="scientific">Vitrella brassicaformis (strain CCMP3155)</name>
    <dbReference type="NCBI Taxonomy" id="1169540"/>
    <lineage>
        <taxon>Eukaryota</taxon>
        <taxon>Sar</taxon>
        <taxon>Alveolata</taxon>
        <taxon>Colpodellida</taxon>
        <taxon>Vitrellaceae</taxon>
        <taxon>Vitrella</taxon>
    </lineage>
</organism>
<feature type="chain" id="PRO_5005188446" description="RxLR effector protein" evidence="1">
    <location>
        <begin position="20"/>
        <end position="204"/>
    </location>
</feature>
<sequence length="204" mass="21126">MMKVLSVLLCVVGITLASADPQPPAVAAAAAGAAPSVLARRLRGGTADGANEITTEGVLPEAVVRTAVETADDKTEQSSTAQAPVVEPEVKTASEFRELIGGAPVDLESALTAIRTDDRSRMTVDSLRKERISASSGPDAAAAERRGLQFGNFLGKLKQFGGNFKRGIANVAGSLGAHNLANHMHKKATKLQNDAFSLCGGPCY</sequence>
<keyword evidence="3" id="KW-1185">Reference proteome</keyword>
<feature type="signal peptide" evidence="1">
    <location>
        <begin position="1"/>
        <end position="19"/>
    </location>
</feature>
<reference evidence="2 3" key="1">
    <citation type="submission" date="2014-11" db="EMBL/GenBank/DDBJ databases">
        <authorList>
            <person name="Zhu J."/>
            <person name="Qi W."/>
            <person name="Song R."/>
        </authorList>
    </citation>
    <scope>NUCLEOTIDE SEQUENCE [LARGE SCALE GENOMIC DNA]</scope>
</reference>
<dbReference type="Proteomes" id="UP000041254">
    <property type="component" value="Unassembled WGS sequence"/>
</dbReference>
<keyword evidence="1" id="KW-0732">Signal</keyword>
<dbReference type="AlphaFoldDB" id="A0A0G4EXE1"/>
<evidence type="ECO:0000313" key="2">
    <source>
        <dbReference type="EMBL" id="CEM03351.1"/>
    </source>
</evidence>
<protein>
    <recommendedName>
        <fullName evidence="4">RxLR effector protein</fullName>
    </recommendedName>
</protein>
<dbReference type="InParanoid" id="A0A0G4EXE1"/>
<proteinExistence type="predicted"/>
<dbReference type="PhylomeDB" id="A0A0G4EXE1"/>